<dbReference type="SUPFAM" id="SSF53756">
    <property type="entry name" value="UDP-Glycosyltransferase/glycogen phosphorylase"/>
    <property type="match status" value="1"/>
</dbReference>
<evidence type="ECO:0000256" key="3">
    <source>
        <dbReference type="ARBA" id="ARBA00019077"/>
    </source>
</evidence>
<evidence type="ECO:0000256" key="2">
    <source>
        <dbReference type="ARBA" id="ARBA00012621"/>
    </source>
</evidence>
<comment type="subcellular location">
    <subcellularLocation>
        <location evidence="9">Cell membrane</location>
    </subcellularLocation>
</comment>
<evidence type="ECO:0000256" key="9">
    <source>
        <dbReference type="RuleBase" id="RU365103"/>
    </source>
</evidence>
<comment type="function">
    <text evidence="9">Involved in lipopolysaccharide (LPS) biosynthesis. Catalyzes the transfer of 3-deoxy-D-manno-octulosonate (Kdo) residue(s) from CMP-Kdo to lipid IV(A), the tetraacyldisaccharide-1,4'-bisphosphate precursor of lipid A.</text>
</comment>
<evidence type="ECO:0000256" key="5">
    <source>
        <dbReference type="ARBA" id="ARBA00031445"/>
    </source>
</evidence>
<feature type="domain" description="3-deoxy-D-manno-octulosonic-acid transferase N-terminal" evidence="10">
    <location>
        <begin position="49"/>
        <end position="225"/>
    </location>
</feature>
<keyword evidence="9" id="KW-0472">Membrane</keyword>
<sequence>MKSFPDISSPGIPSYGHYRALTLALKGLGAPFLWAGMHAAGQGKRYQQLRGKLPFLEKKEGRPHIWIHGASLGEAGVTESLVQQLRGLLPKDIHFTLSSCTKTGITMLEKRLSAVATPVFAPMDLPGWPEAALKSRQPDIMVFVETEIWPNWIKACADLNIPVLMVNGRISPRSFPRYMKLRPLLREIFSKMSGFSMISDKDAERILELGAPPEKVWVCGNAKRDPFSLTGAPLSIDRAGLGLREDTPLWICGSIRKNEEIPLAQAFIRAREEFPDLHMILAPRHLKRLEGMEKNITRAGLGHQRRSRGLPLRHPVLFLDTMGELRSLYALADVVFCGGSLVPAGGQNILEAAAWAKPILFGPSMEDFSEEKNLLTEAGAAFETQDAEALGQKLCFLLRFPEKAREAGEAGLSALKKNQGALSCHTHAIMRLLKK</sequence>
<dbReference type="Pfam" id="PF04413">
    <property type="entry name" value="Glycos_transf_N"/>
    <property type="match status" value="1"/>
</dbReference>
<keyword evidence="9" id="KW-1003">Cell membrane</keyword>
<dbReference type="AlphaFoldDB" id="A0A5S5MD01"/>
<proteinExistence type="inferred from homology"/>
<dbReference type="Gene3D" id="3.40.50.11720">
    <property type="entry name" value="3-Deoxy-D-manno-octulosonic-acid transferase, N-terminal domain"/>
    <property type="match status" value="1"/>
</dbReference>
<dbReference type="UniPathway" id="UPA00958"/>
<keyword evidence="4 9" id="KW-0808">Transferase</keyword>
<name>A0A5S5MD01_9BACT</name>
<dbReference type="EMBL" id="VDMB01000025">
    <property type="protein sequence ID" value="TYT73593.1"/>
    <property type="molecule type" value="Genomic_DNA"/>
</dbReference>
<dbReference type="OrthoDB" id="9789797at2"/>
<feature type="site" description="Transition state stabilizer" evidence="8">
    <location>
        <position position="145"/>
    </location>
</feature>
<dbReference type="Proteomes" id="UP000321899">
    <property type="component" value="Unassembled WGS sequence"/>
</dbReference>
<comment type="caution">
    <text evidence="11">The sequence shown here is derived from an EMBL/GenBank/DDBJ whole genome shotgun (WGS) entry which is preliminary data.</text>
</comment>
<dbReference type="InterPro" id="IPR038107">
    <property type="entry name" value="Glycos_transf_N_sf"/>
</dbReference>
<evidence type="ECO:0000313" key="11">
    <source>
        <dbReference type="EMBL" id="TYT73593.1"/>
    </source>
</evidence>
<evidence type="ECO:0000256" key="6">
    <source>
        <dbReference type="ARBA" id="ARBA00049183"/>
    </source>
</evidence>
<gene>
    <name evidence="11" type="ORF">FIM25_14405</name>
</gene>
<dbReference type="Gene3D" id="3.40.50.2000">
    <property type="entry name" value="Glycogen Phosphorylase B"/>
    <property type="match status" value="1"/>
</dbReference>
<comment type="similarity">
    <text evidence="9">Belongs to the glycosyltransferase group 1 family.</text>
</comment>
<dbReference type="PANTHER" id="PTHR42755:SF1">
    <property type="entry name" value="3-DEOXY-D-MANNO-OCTULOSONIC ACID TRANSFERASE, MITOCHONDRIAL-RELATED"/>
    <property type="match status" value="1"/>
</dbReference>
<evidence type="ECO:0000256" key="7">
    <source>
        <dbReference type="PIRSR" id="PIRSR639901-1"/>
    </source>
</evidence>
<dbReference type="InterPro" id="IPR007507">
    <property type="entry name" value="Glycos_transf_N"/>
</dbReference>
<dbReference type="GO" id="GO:0009245">
    <property type="term" value="P:lipid A biosynthetic process"/>
    <property type="evidence" value="ECO:0007669"/>
    <property type="project" value="TreeGrafter"/>
</dbReference>
<dbReference type="RefSeq" id="WP_139450561.1">
    <property type="nucleotide sequence ID" value="NZ_VDMB01000025.1"/>
</dbReference>
<evidence type="ECO:0000256" key="8">
    <source>
        <dbReference type="PIRSR" id="PIRSR639901-2"/>
    </source>
</evidence>
<dbReference type="GO" id="GO:0009244">
    <property type="term" value="P:lipopolysaccharide core region biosynthetic process"/>
    <property type="evidence" value="ECO:0007669"/>
    <property type="project" value="UniProtKB-UniRule"/>
</dbReference>
<dbReference type="PANTHER" id="PTHR42755">
    <property type="entry name" value="3-DEOXY-MANNO-OCTULOSONATE CYTIDYLYLTRANSFERASE"/>
    <property type="match status" value="1"/>
</dbReference>
<keyword evidence="12" id="KW-1185">Reference proteome</keyword>
<accession>A0A5S5MD01</accession>
<dbReference type="EC" id="2.4.99.12" evidence="2 9"/>
<reference evidence="11 12" key="1">
    <citation type="submission" date="2019-06" db="EMBL/GenBank/DDBJ databases">
        <title>Desulfobotulus mexicanus sp. nov., a novel sulfate-reducing bacterium isolated from the sediment of an alkaline crater lake in Mexico.</title>
        <authorList>
            <person name="Hirschler-Rea A."/>
        </authorList>
    </citation>
    <scope>NUCLEOTIDE SEQUENCE [LARGE SCALE GENOMIC DNA]</scope>
    <source>
        <strain evidence="11 12">PAR22N</strain>
    </source>
</reference>
<feature type="active site" description="Proton acceptor" evidence="7">
    <location>
        <position position="74"/>
    </location>
</feature>
<dbReference type="InterPro" id="IPR039901">
    <property type="entry name" value="Kdotransferase"/>
</dbReference>
<dbReference type="GO" id="GO:0005886">
    <property type="term" value="C:plasma membrane"/>
    <property type="evidence" value="ECO:0007669"/>
    <property type="project" value="UniProtKB-SubCell"/>
</dbReference>
<evidence type="ECO:0000256" key="1">
    <source>
        <dbReference type="ARBA" id="ARBA00004713"/>
    </source>
</evidence>
<feature type="site" description="Transition state stabilizer" evidence="8">
    <location>
        <position position="223"/>
    </location>
</feature>
<comment type="catalytic activity">
    <reaction evidence="6 9">
        <text>lipid IVA (E. coli) + CMP-3-deoxy-beta-D-manno-octulosonate = alpha-Kdo-(2-&gt;6)-lipid IVA (E. coli) + CMP + H(+)</text>
        <dbReference type="Rhea" id="RHEA:28066"/>
        <dbReference type="ChEBI" id="CHEBI:15378"/>
        <dbReference type="ChEBI" id="CHEBI:58603"/>
        <dbReference type="ChEBI" id="CHEBI:60364"/>
        <dbReference type="ChEBI" id="CHEBI:60377"/>
        <dbReference type="ChEBI" id="CHEBI:85987"/>
        <dbReference type="EC" id="2.4.99.12"/>
    </reaction>
</comment>
<evidence type="ECO:0000313" key="12">
    <source>
        <dbReference type="Proteomes" id="UP000321899"/>
    </source>
</evidence>
<evidence type="ECO:0000256" key="4">
    <source>
        <dbReference type="ARBA" id="ARBA00022679"/>
    </source>
</evidence>
<organism evidence="11 12">
    <name type="scientific">Desulfobotulus mexicanus</name>
    <dbReference type="NCBI Taxonomy" id="2586642"/>
    <lineage>
        <taxon>Bacteria</taxon>
        <taxon>Pseudomonadati</taxon>
        <taxon>Thermodesulfobacteriota</taxon>
        <taxon>Desulfobacteria</taxon>
        <taxon>Desulfobacterales</taxon>
        <taxon>Desulfobacteraceae</taxon>
        <taxon>Desulfobotulus</taxon>
    </lineage>
</organism>
<protein>
    <recommendedName>
        <fullName evidence="3 9">3-deoxy-D-manno-octulosonic acid transferase</fullName>
        <shortName evidence="9">Kdo transferase</shortName>
        <ecNumber evidence="2 9">2.4.99.12</ecNumber>
    </recommendedName>
    <alternativeName>
        <fullName evidence="5 9">Lipid IV(A) 3-deoxy-D-manno-octulosonic acid transferase</fullName>
    </alternativeName>
</protein>
<comment type="pathway">
    <text evidence="1 9">Bacterial outer membrane biogenesis; LPS core biosynthesis.</text>
</comment>
<dbReference type="GO" id="GO:0043842">
    <property type="term" value="F:Kdo transferase activity"/>
    <property type="evidence" value="ECO:0007669"/>
    <property type="project" value="UniProtKB-EC"/>
</dbReference>
<evidence type="ECO:0000259" key="10">
    <source>
        <dbReference type="Pfam" id="PF04413"/>
    </source>
</evidence>
<keyword evidence="9" id="KW-0448">Lipopolysaccharide biosynthesis</keyword>